<evidence type="ECO:0000256" key="4">
    <source>
        <dbReference type="ARBA" id="ARBA00022840"/>
    </source>
</evidence>
<keyword evidence="3" id="KW-0547">Nucleotide-binding</keyword>
<dbReference type="GO" id="GO:0043531">
    <property type="term" value="F:ADP binding"/>
    <property type="evidence" value="ECO:0007669"/>
    <property type="project" value="InterPro"/>
</dbReference>
<dbReference type="InterPro" id="IPR027417">
    <property type="entry name" value="P-loop_NTPase"/>
</dbReference>
<gene>
    <name evidence="7" type="ORF">OSB04_011208</name>
</gene>
<dbReference type="Pfam" id="PF00931">
    <property type="entry name" value="NB-ARC"/>
    <property type="match status" value="1"/>
</dbReference>
<dbReference type="InterPro" id="IPR032675">
    <property type="entry name" value="LRR_dom_sf"/>
</dbReference>
<keyword evidence="4" id="KW-0067">ATP-binding</keyword>
<evidence type="ECO:0000256" key="3">
    <source>
        <dbReference type="ARBA" id="ARBA00022741"/>
    </source>
</evidence>
<dbReference type="PANTHER" id="PTHR48056">
    <property type="entry name" value="LRR RECEPTOR-LIKE SERINE/THREONINE-PROTEIN KINASE-RELATED"/>
    <property type="match status" value="1"/>
</dbReference>
<dbReference type="InterPro" id="IPR001611">
    <property type="entry name" value="Leu-rich_rpt"/>
</dbReference>
<dbReference type="Proteomes" id="UP001172457">
    <property type="component" value="Chromosome 3"/>
</dbReference>
<sequence length="260" mass="30204">MTQLRHLDLSHNDFNGTIPKSIGSLTQLRYLDVSVNFLHGNIPPEFVNLISLRNLSLGPLYGGIISVDPIDYIVRCFILDIDFRLWEPSRVSNPRRWKLDDQRTEDTIREDPTPNLPVYSMVCRRSISNGRPIDMSRRYETSLSKACDIVGRQGDIVGRQGDKKTLLNNLLGDEAHDRNFNVVPIISKSIFEYVTEENRGFTDKNLLQKQFILVMDGVWNENNENWDTLVGQWDPQRKIIITTRKEQLVRKLGYNHIYHH</sequence>
<dbReference type="InterPro" id="IPR002182">
    <property type="entry name" value="NB-ARC"/>
</dbReference>
<dbReference type="AlphaFoldDB" id="A0AA38WNW3"/>
<keyword evidence="8" id="KW-1185">Reference proteome</keyword>
<evidence type="ECO:0000259" key="6">
    <source>
        <dbReference type="Pfam" id="PF00931"/>
    </source>
</evidence>
<proteinExistence type="predicted"/>
<keyword evidence="2" id="KW-0677">Repeat</keyword>
<dbReference type="PANTHER" id="PTHR48056:SF81">
    <property type="entry name" value="RECEPTOR PROTEIN-TYROSINE KINASE CEPR1"/>
    <property type="match status" value="1"/>
</dbReference>
<dbReference type="InterPro" id="IPR050647">
    <property type="entry name" value="Plant_LRR-RLKs"/>
</dbReference>
<dbReference type="GO" id="GO:0005524">
    <property type="term" value="F:ATP binding"/>
    <property type="evidence" value="ECO:0007669"/>
    <property type="project" value="UniProtKB-KW"/>
</dbReference>
<reference evidence="7" key="1">
    <citation type="submission" date="2023-03" db="EMBL/GenBank/DDBJ databases">
        <title>Chromosome-scale reference genome and RAD-based genetic map of yellow starthistle (Centaurea solstitialis) reveal putative structural variation and QTLs associated with invader traits.</title>
        <authorList>
            <person name="Reatini B."/>
            <person name="Cang F.A."/>
            <person name="Jiang Q."/>
            <person name="Mckibben M.T.W."/>
            <person name="Barker M.S."/>
            <person name="Rieseberg L.H."/>
            <person name="Dlugosch K.M."/>
        </authorList>
    </citation>
    <scope>NUCLEOTIDE SEQUENCE</scope>
    <source>
        <strain evidence="7">CAN-66</strain>
        <tissue evidence="7">Leaf</tissue>
    </source>
</reference>
<feature type="domain" description="NB-ARC" evidence="6">
    <location>
        <begin position="204"/>
        <end position="252"/>
    </location>
</feature>
<evidence type="ECO:0000256" key="5">
    <source>
        <dbReference type="ARBA" id="ARBA00023180"/>
    </source>
</evidence>
<evidence type="ECO:0000256" key="1">
    <source>
        <dbReference type="ARBA" id="ARBA00022614"/>
    </source>
</evidence>
<keyword evidence="5" id="KW-0325">Glycoprotein</keyword>
<dbReference type="SUPFAM" id="SSF52540">
    <property type="entry name" value="P-loop containing nucleoside triphosphate hydrolases"/>
    <property type="match status" value="1"/>
</dbReference>
<protein>
    <recommendedName>
        <fullName evidence="6">NB-ARC domain-containing protein</fullName>
    </recommendedName>
</protein>
<keyword evidence="1" id="KW-0433">Leucine-rich repeat</keyword>
<evidence type="ECO:0000313" key="7">
    <source>
        <dbReference type="EMBL" id="KAJ9556594.1"/>
    </source>
</evidence>
<dbReference type="Pfam" id="PF00560">
    <property type="entry name" value="LRR_1"/>
    <property type="match status" value="2"/>
</dbReference>
<dbReference type="Gene3D" id="3.40.50.300">
    <property type="entry name" value="P-loop containing nucleotide triphosphate hydrolases"/>
    <property type="match status" value="1"/>
</dbReference>
<organism evidence="7 8">
    <name type="scientific">Centaurea solstitialis</name>
    <name type="common">yellow star-thistle</name>
    <dbReference type="NCBI Taxonomy" id="347529"/>
    <lineage>
        <taxon>Eukaryota</taxon>
        <taxon>Viridiplantae</taxon>
        <taxon>Streptophyta</taxon>
        <taxon>Embryophyta</taxon>
        <taxon>Tracheophyta</taxon>
        <taxon>Spermatophyta</taxon>
        <taxon>Magnoliopsida</taxon>
        <taxon>eudicotyledons</taxon>
        <taxon>Gunneridae</taxon>
        <taxon>Pentapetalae</taxon>
        <taxon>asterids</taxon>
        <taxon>campanulids</taxon>
        <taxon>Asterales</taxon>
        <taxon>Asteraceae</taxon>
        <taxon>Carduoideae</taxon>
        <taxon>Cardueae</taxon>
        <taxon>Centaureinae</taxon>
        <taxon>Centaurea</taxon>
    </lineage>
</organism>
<dbReference type="SUPFAM" id="SSF52058">
    <property type="entry name" value="L domain-like"/>
    <property type="match status" value="1"/>
</dbReference>
<dbReference type="Gene3D" id="3.80.10.10">
    <property type="entry name" value="Ribonuclease Inhibitor"/>
    <property type="match status" value="1"/>
</dbReference>
<evidence type="ECO:0000313" key="8">
    <source>
        <dbReference type="Proteomes" id="UP001172457"/>
    </source>
</evidence>
<evidence type="ECO:0000256" key="2">
    <source>
        <dbReference type="ARBA" id="ARBA00022737"/>
    </source>
</evidence>
<dbReference type="EMBL" id="JARYMX010000003">
    <property type="protein sequence ID" value="KAJ9556594.1"/>
    <property type="molecule type" value="Genomic_DNA"/>
</dbReference>
<comment type="caution">
    <text evidence="7">The sequence shown here is derived from an EMBL/GenBank/DDBJ whole genome shotgun (WGS) entry which is preliminary data.</text>
</comment>
<accession>A0AA38WNW3</accession>
<name>A0AA38WNW3_9ASTR</name>